<comment type="caution">
    <text evidence="1">The sequence shown here is derived from an EMBL/GenBank/DDBJ whole genome shotgun (WGS) entry which is preliminary data.</text>
</comment>
<name>A0A7X1E980_9BACT</name>
<proteinExistence type="predicted"/>
<gene>
    <name evidence="1" type="ORF">H5P27_05600</name>
</gene>
<dbReference type="EMBL" id="JACHVC010000006">
    <property type="protein sequence ID" value="MBC2605512.1"/>
    <property type="molecule type" value="Genomic_DNA"/>
</dbReference>
<dbReference type="AlphaFoldDB" id="A0A7X1E980"/>
<dbReference type="Proteomes" id="UP000526501">
    <property type="component" value="Unassembled WGS sequence"/>
</dbReference>
<sequence length="219" mass="25029">MGNYESDANPNNEWEDSWDSGLNEFSWEKYLRTETDQVKKYQAIYSKLIRSSNRLDEVALYMGWQPNIEAPESEDSSAGNQVPEVPYTLHRHPLFVSSKALHGWLTEQWMRRVSLSPEAVDAASALSYQISLNESDYYGLLAVTALDMDDFALAIAYFKRGMSSLNAALSELKKFEALNIEPVSLYVKHARIRIFDIREIWLRVTSDCRATIARGSDDD</sequence>
<evidence type="ECO:0000313" key="2">
    <source>
        <dbReference type="Proteomes" id="UP000526501"/>
    </source>
</evidence>
<evidence type="ECO:0000313" key="1">
    <source>
        <dbReference type="EMBL" id="MBC2605512.1"/>
    </source>
</evidence>
<keyword evidence="2" id="KW-1185">Reference proteome</keyword>
<protein>
    <submittedName>
        <fullName evidence="1">Uncharacterized protein</fullName>
    </submittedName>
</protein>
<accession>A0A7X1E980</accession>
<dbReference type="RefSeq" id="WP_185659387.1">
    <property type="nucleotide sequence ID" value="NZ_CAWPOO010000006.1"/>
</dbReference>
<reference evidence="1 2" key="1">
    <citation type="submission" date="2020-07" db="EMBL/GenBank/DDBJ databases">
        <authorList>
            <person name="Feng X."/>
        </authorList>
    </citation>
    <scope>NUCLEOTIDE SEQUENCE [LARGE SCALE GENOMIC DNA]</scope>
    <source>
        <strain evidence="1 2">JCM23202</strain>
    </source>
</reference>
<organism evidence="1 2">
    <name type="scientific">Pelagicoccus albus</name>
    <dbReference type="NCBI Taxonomy" id="415222"/>
    <lineage>
        <taxon>Bacteria</taxon>
        <taxon>Pseudomonadati</taxon>
        <taxon>Verrucomicrobiota</taxon>
        <taxon>Opitutia</taxon>
        <taxon>Puniceicoccales</taxon>
        <taxon>Pelagicoccaceae</taxon>
        <taxon>Pelagicoccus</taxon>
    </lineage>
</organism>